<keyword evidence="1" id="KW-0472">Membrane</keyword>
<dbReference type="Proteomes" id="UP001189429">
    <property type="component" value="Unassembled WGS sequence"/>
</dbReference>
<evidence type="ECO:0000256" key="1">
    <source>
        <dbReference type="SAM" id="Phobius"/>
    </source>
</evidence>
<name>A0ABN9QBF7_9DINO</name>
<feature type="transmembrane region" description="Helical" evidence="1">
    <location>
        <begin position="87"/>
        <end position="106"/>
    </location>
</feature>
<evidence type="ECO:0000313" key="3">
    <source>
        <dbReference type="Proteomes" id="UP001189429"/>
    </source>
</evidence>
<gene>
    <name evidence="2" type="ORF">PCOR1329_LOCUS10504</name>
</gene>
<accession>A0ABN9QBF7</accession>
<proteinExistence type="predicted"/>
<keyword evidence="1" id="KW-1133">Transmembrane helix</keyword>
<comment type="caution">
    <text evidence="2">The sequence shown here is derived from an EMBL/GenBank/DDBJ whole genome shotgun (WGS) entry which is preliminary data.</text>
</comment>
<keyword evidence="1" id="KW-0812">Transmembrane</keyword>
<dbReference type="EMBL" id="CAUYUJ010002980">
    <property type="protein sequence ID" value="CAK0803241.1"/>
    <property type="molecule type" value="Genomic_DNA"/>
</dbReference>
<keyword evidence="3" id="KW-1185">Reference proteome</keyword>
<protein>
    <submittedName>
        <fullName evidence="2">Uncharacterized protein</fullName>
    </submittedName>
</protein>
<sequence length="107" mass="11736">MAYGRRRCARATQASIRCRRAPMAAEFLRPRLPVVQMSEKGAQARAACPSMSTSGGCVSGLGCEPRMRRCPAVSSQRVFEAPRSQNYVLRLPILSLPLSLSLFLLLP</sequence>
<evidence type="ECO:0000313" key="2">
    <source>
        <dbReference type="EMBL" id="CAK0803241.1"/>
    </source>
</evidence>
<reference evidence="2" key="1">
    <citation type="submission" date="2023-10" db="EMBL/GenBank/DDBJ databases">
        <authorList>
            <person name="Chen Y."/>
            <person name="Shah S."/>
            <person name="Dougan E. K."/>
            <person name="Thang M."/>
            <person name="Chan C."/>
        </authorList>
    </citation>
    <scope>NUCLEOTIDE SEQUENCE [LARGE SCALE GENOMIC DNA]</scope>
</reference>
<organism evidence="2 3">
    <name type="scientific">Prorocentrum cordatum</name>
    <dbReference type="NCBI Taxonomy" id="2364126"/>
    <lineage>
        <taxon>Eukaryota</taxon>
        <taxon>Sar</taxon>
        <taxon>Alveolata</taxon>
        <taxon>Dinophyceae</taxon>
        <taxon>Prorocentrales</taxon>
        <taxon>Prorocentraceae</taxon>
        <taxon>Prorocentrum</taxon>
    </lineage>
</organism>